<reference evidence="2 3" key="1">
    <citation type="submission" date="2024-04" db="EMBL/GenBank/DDBJ databases">
        <title>Phyllosticta paracitricarpa is synonymous to the EU quarantine fungus P. citricarpa based on phylogenomic analyses.</title>
        <authorList>
            <consortium name="Lawrence Berkeley National Laboratory"/>
            <person name="Van Ingen-Buijs V.A."/>
            <person name="Van Westerhoven A.C."/>
            <person name="Haridas S."/>
            <person name="Skiadas P."/>
            <person name="Martin F."/>
            <person name="Groenewald J.Z."/>
            <person name="Crous P.W."/>
            <person name="Seidl M.F."/>
        </authorList>
    </citation>
    <scope>NUCLEOTIDE SEQUENCE [LARGE SCALE GENOMIC DNA]</scope>
    <source>
        <strain evidence="2 3">CBS 123374</strain>
    </source>
</reference>
<sequence length="160" mass="17991">MWLLGLPPASAWLWLWPWPWQSRRKEQCVMMRPWARGKRCFFCSACPWFEIPNGKEGKERGGRHRRRGSYANSAEAAAGARGGAASGGEYCSRRSKRDKAVVDEDSWQGGREALRLAAVMSKGKSNALWHHEEGSSDSSSSWGKGFCMILSSRARRLTID</sequence>
<accession>A0ABR1YTG7</accession>
<comment type="caution">
    <text evidence="2">The sequence shown here is derived from an EMBL/GenBank/DDBJ whole genome shotgun (WGS) entry which is preliminary data.</text>
</comment>
<evidence type="ECO:0000256" key="1">
    <source>
        <dbReference type="SAM" id="MobiDB-lite"/>
    </source>
</evidence>
<gene>
    <name evidence="2" type="ORF">HDK90DRAFT_205515</name>
</gene>
<dbReference type="Proteomes" id="UP001492380">
    <property type="component" value="Unassembled WGS sequence"/>
</dbReference>
<organism evidence="2 3">
    <name type="scientific">Phyllosticta capitalensis</name>
    <dbReference type="NCBI Taxonomy" id="121624"/>
    <lineage>
        <taxon>Eukaryota</taxon>
        <taxon>Fungi</taxon>
        <taxon>Dikarya</taxon>
        <taxon>Ascomycota</taxon>
        <taxon>Pezizomycotina</taxon>
        <taxon>Dothideomycetes</taxon>
        <taxon>Dothideomycetes incertae sedis</taxon>
        <taxon>Botryosphaeriales</taxon>
        <taxon>Phyllostictaceae</taxon>
        <taxon>Phyllosticta</taxon>
    </lineage>
</organism>
<evidence type="ECO:0000313" key="2">
    <source>
        <dbReference type="EMBL" id="KAK8237833.1"/>
    </source>
</evidence>
<feature type="region of interest" description="Disordered" evidence="1">
    <location>
        <begin position="77"/>
        <end position="96"/>
    </location>
</feature>
<keyword evidence="3" id="KW-1185">Reference proteome</keyword>
<proteinExistence type="predicted"/>
<protein>
    <submittedName>
        <fullName evidence="2">Uncharacterized protein</fullName>
    </submittedName>
</protein>
<dbReference type="EMBL" id="JBBWRZ010000004">
    <property type="protein sequence ID" value="KAK8237833.1"/>
    <property type="molecule type" value="Genomic_DNA"/>
</dbReference>
<name>A0ABR1YTG7_9PEZI</name>
<evidence type="ECO:0000313" key="3">
    <source>
        <dbReference type="Proteomes" id="UP001492380"/>
    </source>
</evidence>